<keyword evidence="3" id="KW-1185">Reference proteome</keyword>
<evidence type="ECO:0000259" key="1">
    <source>
        <dbReference type="Pfam" id="PF00117"/>
    </source>
</evidence>
<proteinExistence type="predicted"/>
<dbReference type="SUPFAM" id="SSF52317">
    <property type="entry name" value="Class I glutamine amidotransferase-like"/>
    <property type="match status" value="1"/>
</dbReference>
<organism evidence="2 3">
    <name type="scientific">Gemmobacter megaterium</name>
    <dbReference type="NCBI Taxonomy" id="1086013"/>
    <lineage>
        <taxon>Bacteria</taxon>
        <taxon>Pseudomonadati</taxon>
        <taxon>Pseudomonadota</taxon>
        <taxon>Alphaproteobacteria</taxon>
        <taxon>Rhodobacterales</taxon>
        <taxon>Paracoccaceae</taxon>
        <taxon>Gemmobacter</taxon>
    </lineage>
</organism>
<dbReference type="CDD" id="cd01741">
    <property type="entry name" value="GATase1_1"/>
    <property type="match status" value="1"/>
</dbReference>
<dbReference type="Gene3D" id="3.40.50.880">
    <property type="match status" value="1"/>
</dbReference>
<dbReference type="STRING" id="1086013.SAMN05421774_101334"/>
<dbReference type="RefSeq" id="WP_076528056.1">
    <property type="nucleotide sequence ID" value="NZ_BMEH01000001.1"/>
</dbReference>
<dbReference type="GO" id="GO:0016740">
    <property type="term" value="F:transferase activity"/>
    <property type="evidence" value="ECO:0007669"/>
    <property type="project" value="UniProtKB-KW"/>
</dbReference>
<evidence type="ECO:0000313" key="2">
    <source>
        <dbReference type="EMBL" id="SIS59150.1"/>
    </source>
</evidence>
<dbReference type="InterPro" id="IPR029062">
    <property type="entry name" value="Class_I_gatase-like"/>
</dbReference>
<evidence type="ECO:0000313" key="3">
    <source>
        <dbReference type="Proteomes" id="UP000186141"/>
    </source>
</evidence>
<dbReference type="PANTHER" id="PTHR42695:SF5">
    <property type="entry name" value="GLUTAMINE AMIDOTRANSFERASE YLR126C-RELATED"/>
    <property type="match status" value="1"/>
</dbReference>
<reference evidence="2 3" key="1">
    <citation type="submission" date="2017-01" db="EMBL/GenBank/DDBJ databases">
        <authorList>
            <person name="Mah S.A."/>
            <person name="Swanson W.J."/>
            <person name="Moy G.W."/>
            <person name="Vacquier V.D."/>
        </authorList>
    </citation>
    <scope>NUCLEOTIDE SEQUENCE [LARGE SCALE GENOMIC DNA]</scope>
    <source>
        <strain evidence="2 3">DSM 26375</strain>
    </source>
</reference>
<sequence length="231" mass="24874">MRIAIVENTTFTHHGQVGVALHEAAARIGLYTPWSDGALPDPGSYDALVVFGGEQAATDDHSHPYLPDLAARIRQFAAQDKAVLGICLGAQLMARAFGGVNRLGAAPEAGWCRVDLRPEGRADPLFAGLDGSFRIMQLHSDTFDLPPGAIHLATSAAAPAQAFRMGRACYGTQFHFEASRAVVADWNRGFSHVFRATDPDWDRRYPETETLHGAAADAAGLQLARNWVALI</sequence>
<dbReference type="GO" id="GO:0005829">
    <property type="term" value="C:cytosol"/>
    <property type="evidence" value="ECO:0007669"/>
    <property type="project" value="TreeGrafter"/>
</dbReference>
<accession>A0A1N7KCC2</accession>
<dbReference type="InterPro" id="IPR044992">
    <property type="entry name" value="ChyE-like"/>
</dbReference>
<dbReference type="AlphaFoldDB" id="A0A1N7KCC2"/>
<dbReference type="OrthoDB" id="9794816at2"/>
<protein>
    <submittedName>
        <fullName evidence="2">GMP synthase-Glutamine amidotransferase</fullName>
    </submittedName>
</protein>
<dbReference type="InterPro" id="IPR017926">
    <property type="entry name" value="GATASE"/>
</dbReference>
<dbReference type="EMBL" id="FTOT01000001">
    <property type="protein sequence ID" value="SIS59150.1"/>
    <property type="molecule type" value="Genomic_DNA"/>
</dbReference>
<name>A0A1N7KCC2_9RHOB</name>
<dbReference type="PROSITE" id="PS51273">
    <property type="entry name" value="GATASE_TYPE_1"/>
    <property type="match status" value="1"/>
</dbReference>
<keyword evidence="2" id="KW-0315">Glutamine amidotransferase</keyword>
<feature type="domain" description="Glutamine amidotransferase" evidence="1">
    <location>
        <begin position="44"/>
        <end position="179"/>
    </location>
</feature>
<dbReference type="Proteomes" id="UP000186141">
    <property type="component" value="Unassembled WGS sequence"/>
</dbReference>
<dbReference type="Pfam" id="PF00117">
    <property type="entry name" value="GATase"/>
    <property type="match status" value="1"/>
</dbReference>
<gene>
    <name evidence="2" type="ORF">SAMN05421774_101334</name>
</gene>
<dbReference type="PANTHER" id="PTHR42695">
    <property type="entry name" value="GLUTAMINE AMIDOTRANSFERASE YLR126C-RELATED"/>
    <property type="match status" value="1"/>
</dbReference>
<keyword evidence="2" id="KW-0808">Transferase</keyword>